<keyword evidence="8" id="KW-1185">Reference proteome</keyword>
<comment type="similarity">
    <text evidence="4">Belongs to the CFAP96 family.</text>
</comment>
<dbReference type="PANTHER" id="PTHR31144">
    <property type="entry name" value="UPF0602 PROTEIN C4ORF47"/>
    <property type="match status" value="1"/>
</dbReference>
<comment type="subcellular location">
    <subcellularLocation>
        <location evidence="1">Cytoplasm</location>
        <location evidence="1">Cytoskeleton</location>
        <location evidence="1">Microtubule organizing center</location>
        <location evidence="1">Centrosome</location>
    </subcellularLocation>
</comment>
<dbReference type="EMBL" id="GL376638">
    <property type="status" value="NOT_ANNOTATED_CDS"/>
    <property type="molecule type" value="Genomic_DNA"/>
</dbReference>
<reference evidence="7" key="3">
    <citation type="submission" date="2015-02" db="UniProtKB">
        <authorList>
            <consortium name="EnsemblProtists"/>
        </authorList>
    </citation>
    <scope>IDENTIFICATION</scope>
    <source>
        <strain evidence="7">DAOM BR144</strain>
    </source>
</reference>
<protein>
    <recommendedName>
        <fullName evidence="5">Cilia-and flagella-associated protein 96</fullName>
    </recommendedName>
</protein>
<keyword evidence="2" id="KW-0963">Cytoplasm</keyword>
<dbReference type="GO" id="GO:0005881">
    <property type="term" value="C:cytoplasmic microtubule"/>
    <property type="evidence" value="ECO:0007669"/>
    <property type="project" value="TreeGrafter"/>
</dbReference>
<dbReference type="eggNOG" id="ENOG502R25F">
    <property type="taxonomic scope" value="Eukaryota"/>
</dbReference>
<dbReference type="HOGENOM" id="CLU_830225_0_0_1"/>
<dbReference type="InParanoid" id="K3WFL2"/>
<evidence type="ECO:0000313" key="7">
    <source>
        <dbReference type="EnsemblProtists" id="PYU1_T003753"/>
    </source>
</evidence>
<evidence type="ECO:0000256" key="4">
    <source>
        <dbReference type="ARBA" id="ARBA00035656"/>
    </source>
</evidence>
<dbReference type="AlphaFoldDB" id="K3WFL2"/>
<dbReference type="InterPro" id="IPR029358">
    <property type="entry name" value="CFAP96"/>
</dbReference>
<feature type="region of interest" description="Disordered" evidence="6">
    <location>
        <begin position="125"/>
        <end position="145"/>
    </location>
</feature>
<evidence type="ECO:0000313" key="8">
    <source>
        <dbReference type="Proteomes" id="UP000019132"/>
    </source>
</evidence>
<evidence type="ECO:0000256" key="2">
    <source>
        <dbReference type="ARBA" id="ARBA00022490"/>
    </source>
</evidence>
<dbReference type="GO" id="GO:0005813">
    <property type="term" value="C:centrosome"/>
    <property type="evidence" value="ECO:0007669"/>
    <property type="project" value="UniProtKB-SubCell"/>
</dbReference>
<reference evidence="8" key="2">
    <citation type="submission" date="2010-04" db="EMBL/GenBank/DDBJ databases">
        <authorList>
            <person name="Buell R."/>
            <person name="Hamilton J."/>
            <person name="Hostetler J."/>
        </authorList>
    </citation>
    <scope>NUCLEOTIDE SEQUENCE [LARGE SCALE GENOMIC DNA]</scope>
    <source>
        <strain evidence="8">DAOM:BR144</strain>
    </source>
</reference>
<dbReference type="EnsemblProtists" id="PYU1_T003753">
    <property type="protein sequence ID" value="PYU1_T003753"/>
    <property type="gene ID" value="PYU1_G003743"/>
</dbReference>
<accession>K3WFL2</accession>
<sequence>MDKPSRDGGFSDPSFVSVGDPYTTRKPKDRGLGGDFKPFLTCPPKKGQTAATLGPGLRKFDGIGGEYAEPYKLEAKRRIENTSKFVKPSGFTFSSPARAHTGAGDYYGAFDKFECDEDDIKKAQEENAARPRPNPKDKTFEKKNVLTNPGKRGTFGYTGTLIGGQTPAVPAEFNSERVMARKDIAAHRALMGGRKAFKSTATGVDYFDAHEHVVAAKMLGWDDACIVKPPGALELMNPKERAAAKASTFKPWRPNNPIKDGDQGTFEKFTEQQPDPYDESVINRAMLPNRRHPVKAATKDLPDALKERKAFRPSSFPKSKLTKGTCLLGISKHHL</sequence>
<dbReference type="Proteomes" id="UP000019132">
    <property type="component" value="Unassembled WGS sequence"/>
</dbReference>
<evidence type="ECO:0000256" key="5">
    <source>
        <dbReference type="ARBA" id="ARBA00035693"/>
    </source>
</evidence>
<organism evidence="7 8">
    <name type="scientific">Globisporangium ultimum (strain ATCC 200006 / CBS 805.95 / DAOM BR144)</name>
    <name type="common">Pythium ultimum</name>
    <dbReference type="NCBI Taxonomy" id="431595"/>
    <lineage>
        <taxon>Eukaryota</taxon>
        <taxon>Sar</taxon>
        <taxon>Stramenopiles</taxon>
        <taxon>Oomycota</taxon>
        <taxon>Peronosporomycetes</taxon>
        <taxon>Pythiales</taxon>
        <taxon>Pythiaceae</taxon>
        <taxon>Globisporangium</taxon>
    </lineage>
</organism>
<feature type="region of interest" description="Disordered" evidence="6">
    <location>
        <begin position="1"/>
        <end position="59"/>
    </location>
</feature>
<dbReference type="STRING" id="431595.K3WFL2"/>
<dbReference type="Pfam" id="PF15239">
    <property type="entry name" value="CFAP96-like"/>
    <property type="match status" value="1"/>
</dbReference>
<name>K3WFL2_GLOUD</name>
<reference evidence="8" key="1">
    <citation type="journal article" date="2010" name="Genome Biol.">
        <title>Genome sequence of the necrotrophic plant pathogen Pythium ultimum reveals original pathogenicity mechanisms and effector repertoire.</title>
        <authorList>
            <person name="Levesque C.A."/>
            <person name="Brouwer H."/>
            <person name="Cano L."/>
            <person name="Hamilton J.P."/>
            <person name="Holt C."/>
            <person name="Huitema E."/>
            <person name="Raffaele S."/>
            <person name="Robideau G.P."/>
            <person name="Thines M."/>
            <person name="Win J."/>
            <person name="Zerillo M.M."/>
            <person name="Beakes G.W."/>
            <person name="Boore J.L."/>
            <person name="Busam D."/>
            <person name="Dumas B."/>
            <person name="Ferriera S."/>
            <person name="Fuerstenberg S.I."/>
            <person name="Gachon C.M."/>
            <person name="Gaulin E."/>
            <person name="Govers F."/>
            <person name="Grenville-Briggs L."/>
            <person name="Horner N."/>
            <person name="Hostetler J."/>
            <person name="Jiang R.H."/>
            <person name="Johnson J."/>
            <person name="Krajaejun T."/>
            <person name="Lin H."/>
            <person name="Meijer H.J."/>
            <person name="Moore B."/>
            <person name="Morris P."/>
            <person name="Phuntmart V."/>
            <person name="Puiu D."/>
            <person name="Shetty J."/>
            <person name="Stajich J.E."/>
            <person name="Tripathy S."/>
            <person name="Wawra S."/>
            <person name="van West P."/>
            <person name="Whitty B.R."/>
            <person name="Coutinho P.M."/>
            <person name="Henrissat B."/>
            <person name="Martin F."/>
            <person name="Thomas P.D."/>
            <person name="Tyler B.M."/>
            <person name="De Vries R.P."/>
            <person name="Kamoun S."/>
            <person name="Yandell M."/>
            <person name="Tisserat N."/>
            <person name="Buell C.R."/>
        </authorList>
    </citation>
    <scope>NUCLEOTIDE SEQUENCE</scope>
    <source>
        <strain evidence="8">DAOM:BR144</strain>
    </source>
</reference>
<dbReference type="OMA" id="MLPNRRN"/>
<keyword evidence="3" id="KW-0206">Cytoskeleton</keyword>
<dbReference type="VEuPathDB" id="FungiDB:PYU1_G003743"/>
<proteinExistence type="inferred from homology"/>
<evidence type="ECO:0000256" key="6">
    <source>
        <dbReference type="SAM" id="MobiDB-lite"/>
    </source>
</evidence>
<evidence type="ECO:0000256" key="1">
    <source>
        <dbReference type="ARBA" id="ARBA00004300"/>
    </source>
</evidence>
<dbReference type="PANTHER" id="PTHR31144:SF1">
    <property type="entry name" value="UPF0602 PROTEIN C4ORF47"/>
    <property type="match status" value="1"/>
</dbReference>
<feature type="compositionally biased region" description="Basic and acidic residues" evidence="6">
    <location>
        <begin position="125"/>
        <end position="144"/>
    </location>
</feature>
<evidence type="ECO:0000256" key="3">
    <source>
        <dbReference type="ARBA" id="ARBA00023212"/>
    </source>
</evidence>